<dbReference type="AlphaFoldDB" id="A0A2A4ANY0"/>
<evidence type="ECO:0000313" key="2">
    <source>
        <dbReference type="EMBL" id="PCC83970.1"/>
    </source>
</evidence>
<organism evidence="2 3">
    <name type="scientific">Corynebacterium accolens</name>
    <dbReference type="NCBI Taxonomy" id="38284"/>
    <lineage>
        <taxon>Bacteria</taxon>
        <taxon>Bacillati</taxon>
        <taxon>Actinomycetota</taxon>
        <taxon>Actinomycetes</taxon>
        <taxon>Mycobacteriales</taxon>
        <taxon>Corynebacteriaceae</taxon>
        <taxon>Corynebacterium</taxon>
    </lineage>
</organism>
<comment type="similarity">
    <text evidence="1">Belongs to the asp23 family.</text>
</comment>
<comment type="caution">
    <text evidence="2">The sequence shown here is derived from an EMBL/GenBank/DDBJ whole genome shotgun (WGS) entry which is preliminary data.</text>
</comment>
<proteinExistence type="inferred from homology"/>
<reference evidence="2 3" key="1">
    <citation type="submission" date="2017-09" db="EMBL/GenBank/DDBJ databases">
        <title>Draft Genome Sequence of Corynebacterium accolens AH4003.</title>
        <authorList>
            <person name="Chen Y."/>
            <person name="Oosthuysen W.F."/>
            <person name="Kelley S."/>
            <person name="Horswill A."/>
        </authorList>
    </citation>
    <scope>NUCLEOTIDE SEQUENCE [LARGE SCALE GENOMIC DNA]</scope>
    <source>
        <strain evidence="2 3">AH4003</strain>
    </source>
</reference>
<accession>A0A2A4ANY0</accession>
<dbReference type="InterPro" id="IPR005531">
    <property type="entry name" value="Asp23"/>
</dbReference>
<evidence type="ECO:0000313" key="3">
    <source>
        <dbReference type="Proteomes" id="UP000218690"/>
    </source>
</evidence>
<gene>
    <name evidence="2" type="ORF">COM45_00700</name>
</gene>
<protein>
    <recommendedName>
        <fullName evidence="4">Asp23/Gls24 family envelope stress response protein</fullName>
    </recommendedName>
</protein>
<name>A0A2A4ANY0_9CORY</name>
<dbReference type="Pfam" id="PF03780">
    <property type="entry name" value="Asp23"/>
    <property type="match status" value="1"/>
</dbReference>
<dbReference type="Proteomes" id="UP000218690">
    <property type="component" value="Unassembled WGS sequence"/>
</dbReference>
<sequence>MPSATPQQRTDGTLRFTHKALEHIVTSAIASVPGTEAIDAKLAGLAGRAFPRLLIQSDPASEVLAVDASIAVTWPSPVTDVAKSTRKAIEEWVAAYTGYRTTRVNVTVAAAVPGERVSGPAVDARQTPRAITPRSLPERQLKPITTNHTVPIRNIDAPAPQPVRSIDADSAPLQVASVRAPEPTRLLQVTAPTPNHVRPVTAPNPVAVRSVAVPRPLQPRPVSAPRPVALRTVRVPEPAPVRQASLQGTAPVRHVVAPRPQPLREITINPMYRGGQDV</sequence>
<evidence type="ECO:0008006" key="4">
    <source>
        <dbReference type="Google" id="ProtNLM"/>
    </source>
</evidence>
<dbReference type="EMBL" id="NWBP01000001">
    <property type="protein sequence ID" value="PCC83970.1"/>
    <property type="molecule type" value="Genomic_DNA"/>
</dbReference>
<evidence type="ECO:0000256" key="1">
    <source>
        <dbReference type="ARBA" id="ARBA00005721"/>
    </source>
</evidence>